<dbReference type="EMBL" id="JAAOIV010000004">
    <property type="protein sequence ID" value="NHN55515.1"/>
    <property type="molecule type" value="Genomic_DNA"/>
</dbReference>
<proteinExistence type="predicted"/>
<comment type="caution">
    <text evidence="1">The sequence shown here is derived from an EMBL/GenBank/DDBJ whole genome shotgun (WGS) entry which is preliminary data.</text>
</comment>
<evidence type="ECO:0000313" key="1">
    <source>
        <dbReference type="EMBL" id="NHN55515.1"/>
    </source>
</evidence>
<dbReference type="Gene3D" id="3.40.50.150">
    <property type="entry name" value="Vaccinia Virus protein VP39"/>
    <property type="match status" value="1"/>
</dbReference>
<dbReference type="InterPro" id="IPR029063">
    <property type="entry name" value="SAM-dependent_MTases_sf"/>
</dbReference>
<dbReference type="RefSeq" id="WP_166195200.1">
    <property type="nucleotide sequence ID" value="NZ_JAAOIV010000004.1"/>
</dbReference>
<reference evidence="1" key="1">
    <citation type="submission" date="2020-03" db="EMBL/GenBank/DDBJ databases">
        <title>Draft sequencing of Calidifontibacter sp. DB0510.</title>
        <authorList>
            <person name="Kim D.-U."/>
        </authorList>
    </citation>
    <scope>NUCLEOTIDE SEQUENCE</scope>
    <source>
        <strain evidence="1">DB0510</strain>
    </source>
</reference>
<keyword evidence="1" id="KW-0808">Transferase</keyword>
<protein>
    <submittedName>
        <fullName evidence="1">Class I SAM-dependent methyltransferase</fullName>
    </submittedName>
</protein>
<dbReference type="Proteomes" id="UP000744769">
    <property type="component" value="Unassembled WGS sequence"/>
</dbReference>
<dbReference type="GO" id="GO:0008168">
    <property type="term" value="F:methyltransferase activity"/>
    <property type="evidence" value="ECO:0007669"/>
    <property type="project" value="UniProtKB-KW"/>
</dbReference>
<dbReference type="AlphaFoldDB" id="A0A967E9R9"/>
<name>A0A967E9R9_9MICO</name>
<dbReference type="SUPFAM" id="SSF53335">
    <property type="entry name" value="S-adenosyl-L-methionine-dependent methyltransferases"/>
    <property type="match status" value="1"/>
</dbReference>
<gene>
    <name evidence="1" type="ORF">G9U51_06940</name>
</gene>
<keyword evidence="1" id="KW-0489">Methyltransferase</keyword>
<organism evidence="1 2">
    <name type="scientific">Metallococcus carri</name>
    <dbReference type="NCBI Taxonomy" id="1656884"/>
    <lineage>
        <taxon>Bacteria</taxon>
        <taxon>Bacillati</taxon>
        <taxon>Actinomycetota</taxon>
        <taxon>Actinomycetes</taxon>
        <taxon>Micrococcales</taxon>
        <taxon>Dermacoccaceae</taxon>
        <taxon>Metallococcus</taxon>
    </lineage>
</organism>
<dbReference type="GO" id="GO:0032259">
    <property type="term" value="P:methylation"/>
    <property type="evidence" value="ECO:0007669"/>
    <property type="project" value="UniProtKB-KW"/>
</dbReference>
<sequence length="269" mass="29827">MGRERPVGTVTRGTTNPNRLRRCDRWLLATQAWRLRERPVIVDLGYGASPVTALELHDRVCRVRPQVEVIGIEIDPGRVAAAAPLARPGLSFALGGFEIPVPGQVDVVRAFNVLRQYDESQVGGAWDLVRSRLTPAGLFIDGTCDEIGRLATWVAVTADGPQTLTLSMRLGGLEDPSVIAERLPKALIHRNVPGEAVHDLLDAMASAWRRASPHSAYGRRQQWLQMVRSLRADWPVRGDEKRWRLGELTLDWSAIAPTRNVSKNSRNVT</sequence>
<keyword evidence="2" id="KW-1185">Reference proteome</keyword>
<accession>A0A967E9R9</accession>
<evidence type="ECO:0000313" key="2">
    <source>
        <dbReference type="Proteomes" id="UP000744769"/>
    </source>
</evidence>